<organism evidence="1 2">
    <name type="scientific">Coleofasciculus chthonoplastes PCC 7420</name>
    <dbReference type="NCBI Taxonomy" id="118168"/>
    <lineage>
        <taxon>Bacteria</taxon>
        <taxon>Bacillati</taxon>
        <taxon>Cyanobacteriota</taxon>
        <taxon>Cyanophyceae</taxon>
        <taxon>Coleofasciculales</taxon>
        <taxon>Coleofasciculaceae</taxon>
        <taxon>Coleofasciculus</taxon>
    </lineage>
</organism>
<proteinExistence type="predicted"/>
<name>B4VR84_9CYAN</name>
<keyword evidence="2" id="KW-1185">Reference proteome</keyword>
<dbReference type="EMBL" id="DS989849">
    <property type="protein sequence ID" value="EDX75435.1"/>
    <property type="molecule type" value="Genomic_DNA"/>
</dbReference>
<sequence>MDSLCFPLFATAIKIAATQTKSAYADSIITGVGTRIE</sequence>
<gene>
    <name evidence="1" type="ORF">MC7420_1353</name>
</gene>
<dbReference type="STRING" id="118168.MC7420_1353"/>
<reference evidence="1 2" key="1">
    <citation type="submission" date="2008-07" db="EMBL/GenBank/DDBJ databases">
        <authorList>
            <person name="Tandeau de Marsac N."/>
            <person name="Ferriera S."/>
            <person name="Johnson J."/>
            <person name="Kravitz S."/>
            <person name="Beeson K."/>
            <person name="Sutton G."/>
            <person name="Rogers Y.-H."/>
            <person name="Friedman R."/>
            <person name="Frazier M."/>
            <person name="Venter J.C."/>
        </authorList>
    </citation>
    <scope>NUCLEOTIDE SEQUENCE [LARGE SCALE GENOMIC DNA]</scope>
    <source>
        <strain evidence="1 2">PCC 7420</strain>
    </source>
</reference>
<dbReference type="AlphaFoldDB" id="B4VR84"/>
<evidence type="ECO:0000313" key="1">
    <source>
        <dbReference type="EMBL" id="EDX75435.1"/>
    </source>
</evidence>
<dbReference type="HOGENOM" id="CLU_3342553_0_0_3"/>
<protein>
    <submittedName>
        <fullName evidence="1">Uncharacterized protein</fullName>
    </submittedName>
</protein>
<accession>B4VR84</accession>
<dbReference type="Proteomes" id="UP000003835">
    <property type="component" value="Unassembled WGS sequence"/>
</dbReference>
<evidence type="ECO:0000313" key="2">
    <source>
        <dbReference type="Proteomes" id="UP000003835"/>
    </source>
</evidence>